<dbReference type="STRING" id="670483.S7Q4F7"/>
<dbReference type="InterPro" id="IPR051783">
    <property type="entry name" value="NAD(P)-dependent_oxidoreduct"/>
</dbReference>
<dbReference type="GeneID" id="19308647"/>
<evidence type="ECO:0000313" key="4">
    <source>
        <dbReference type="Proteomes" id="UP000030669"/>
    </source>
</evidence>
<evidence type="ECO:0000259" key="2">
    <source>
        <dbReference type="Pfam" id="PF01370"/>
    </source>
</evidence>
<feature type="signal peptide" evidence="1">
    <location>
        <begin position="1"/>
        <end position="19"/>
    </location>
</feature>
<name>S7Q4F7_GLOTA</name>
<reference evidence="3 4" key="1">
    <citation type="journal article" date="2012" name="Science">
        <title>The Paleozoic origin of enzymatic lignin decomposition reconstructed from 31 fungal genomes.</title>
        <authorList>
            <person name="Floudas D."/>
            <person name="Binder M."/>
            <person name="Riley R."/>
            <person name="Barry K."/>
            <person name="Blanchette R.A."/>
            <person name="Henrissat B."/>
            <person name="Martinez A.T."/>
            <person name="Otillar R."/>
            <person name="Spatafora J.W."/>
            <person name="Yadav J.S."/>
            <person name="Aerts A."/>
            <person name="Benoit I."/>
            <person name="Boyd A."/>
            <person name="Carlson A."/>
            <person name="Copeland A."/>
            <person name="Coutinho P.M."/>
            <person name="de Vries R.P."/>
            <person name="Ferreira P."/>
            <person name="Findley K."/>
            <person name="Foster B."/>
            <person name="Gaskell J."/>
            <person name="Glotzer D."/>
            <person name="Gorecki P."/>
            <person name="Heitman J."/>
            <person name="Hesse C."/>
            <person name="Hori C."/>
            <person name="Igarashi K."/>
            <person name="Jurgens J.A."/>
            <person name="Kallen N."/>
            <person name="Kersten P."/>
            <person name="Kohler A."/>
            <person name="Kuees U."/>
            <person name="Kumar T.K.A."/>
            <person name="Kuo A."/>
            <person name="LaButti K."/>
            <person name="Larrondo L.F."/>
            <person name="Lindquist E."/>
            <person name="Ling A."/>
            <person name="Lombard V."/>
            <person name="Lucas S."/>
            <person name="Lundell T."/>
            <person name="Martin R."/>
            <person name="McLaughlin D.J."/>
            <person name="Morgenstern I."/>
            <person name="Morin E."/>
            <person name="Murat C."/>
            <person name="Nagy L.G."/>
            <person name="Nolan M."/>
            <person name="Ohm R.A."/>
            <person name="Patyshakuliyeva A."/>
            <person name="Rokas A."/>
            <person name="Ruiz-Duenas F.J."/>
            <person name="Sabat G."/>
            <person name="Salamov A."/>
            <person name="Samejima M."/>
            <person name="Schmutz J."/>
            <person name="Slot J.C."/>
            <person name="St John F."/>
            <person name="Stenlid J."/>
            <person name="Sun H."/>
            <person name="Sun S."/>
            <person name="Syed K."/>
            <person name="Tsang A."/>
            <person name="Wiebenga A."/>
            <person name="Young D."/>
            <person name="Pisabarro A."/>
            <person name="Eastwood D.C."/>
            <person name="Martin F."/>
            <person name="Cullen D."/>
            <person name="Grigoriev I.V."/>
            <person name="Hibbett D.S."/>
        </authorList>
    </citation>
    <scope>NUCLEOTIDE SEQUENCE [LARGE SCALE GENOMIC DNA]</scope>
    <source>
        <strain evidence="3 4">ATCC 11539</strain>
    </source>
</reference>
<organism evidence="3 4">
    <name type="scientific">Gloeophyllum trabeum (strain ATCC 11539 / FP-39264 / Madison 617)</name>
    <name type="common">Brown rot fungus</name>
    <dbReference type="NCBI Taxonomy" id="670483"/>
    <lineage>
        <taxon>Eukaryota</taxon>
        <taxon>Fungi</taxon>
        <taxon>Dikarya</taxon>
        <taxon>Basidiomycota</taxon>
        <taxon>Agaricomycotina</taxon>
        <taxon>Agaricomycetes</taxon>
        <taxon>Gloeophyllales</taxon>
        <taxon>Gloeophyllaceae</taxon>
        <taxon>Gloeophyllum</taxon>
    </lineage>
</organism>
<sequence>MKVLVLGASGFIGLPAAQAFVRAGHTVYGVTRSAAKAKQLAAEEIIPIICEVDQFDNWTKYLGTIDVLIDAVGGTADIKTLSANLLSAVSQAAKKLRAPHATKLTYIYSSGTWVHGDNRSEIVSDTTACTKPMPLVAWRVEQEQRVINDPVLNGIVIRPALLYGRSGSLLAPLFESASKGKVAWYGTPGGRYALIHCDDLADLYLRAAEKAQLVGGKIFDAANDFTESQDDVLNKLVEVSGAKGPYEWIKPEHPYHDALACTCLLRPYLARALLGWQPKKPGLVDGLSTYYAAWKASAGLA</sequence>
<accession>S7Q4F7</accession>
<dbReference type="KEGG" id="gtr:GLOTRDRAFT_76867"/>
<feature type="chain" id="PRO_5004544227" evidence="1">
    <location>
        <begin position="20"/>
        <end position="301"/>
    </location>
</feature>
<protein>
    <submittedName>
        <fullName evidence="3">NAD P-binding protein</fullName>
    </submittedName>
</protein>
<dbReference type="GO" id="GO:0005737">
    <property type="term" value="C:cytoplasm"/>
    <property type="evidence" value="ECO:0007669"/>
    <property type="project" value="TreeGrafter"/>
</dbReference>
<keyword evidence="4" id="KW-1185">Reference proteome</keyword>
<proteinExistence type="predicted"/>
<evidence type="ECO:0000313" key="3">
    <source>
        <dbReference type="EMBL" id="EPQ54392.1"/>
    </source>
</evidence>
<dbReference type="EMBL" id="KB469303">
    <property type="protein sequence ID" value="EPQ54392.1"/>
    <property type="molecule type" value="Genomic_DNA"/>
</dbReference>
<gene>
    <name evidence="3" type="ORF">GLOTRDRAFT_76867</name>
</gene>
<dbReference type="SUPFAM" id="SSF51735">
    <property type="entry name" value="NAD(P)-binding Rossmann-fold domains"/>
    <property type="match status" value="1"/>
</dbReference>
<dbReference type="OrthoDB" id="10000533at2759"/>
<dbReference type="HOGENOM" id="CLU_007383_12_3_1"/>
<dbReference type="Gene3D" id="3.40.50.720">
    <property type="entry name" value="NAD(P)-binding Rossmann-like Domain"/>
    <property type="match status" value="1"/>
</dbReference>
<dbReference type="eggNOG" id="ENOG502S4U3">
    <property type="taxonomic scope" value="Eukaryota"/>
</dbReference>
<dbReference type="Pfam" id="PF01370">
    <property type="entry name" value="Epimerase"/>
    <property type="match status" value="1"/>
</dbReference>
<dbReference type="RefSeq" id="XP_007866705.1">
    <property type="nucleotide sequence ID" value="XM_007868514.1"/>
</dbReference>
<dbReference type="InterPro" id="IPR036291">
    <property type="entry name" value="NAD(P)-bd_dom_sf"/>
</dbReference>
<keyword evidence="1" id="KW-0732">Signal</keyword>
<dbReference type="OMA" id="AWRPAHE"/>
<feature type="domain" description="NAD-dependent epimerase/dehydratase" evidence="2">
    <location>
        <begin position="3"/>
        <end position="219"/>
    </location>
</feature>
<evidence type="ECO:0000256" key="1">
    <source>
        <dbReference type="SAM" id="SignalP"/>
    </source>
</evidence>
<dbReference type="PANTHER" id="PTHR48079">
    <property type="entry name" value="PROTEIN YEEZ"/>
    <property type="match status" value="1"/>
</dbReference>
<dbReference type="Proteomes" id="UP000030669">
    <property type="component" value="Unassembled WGS sequence"/>
</dbReference>
<dbReference type="PANTHER" id="PTHR48079:SF3">
    <property type="entry name" value="NAD-DEPENDENT EPIMERASE_DEHYDRATASE DOMAIN-CONTAINING PROTEIN"/>
    <property type="match status" value="1"/>
</dbReference>
<dbReference type="AlphaFoldDB" id="S7Q4F7"/>
<dbReference type="InterPro" id="IPR001509">
    <property type="entry name" value="Epimerase_deHydtase"/>
</dbReference>
<dbReference type="GO" id="GO:0004029">
    <property type="term" value="F:aldehyde dehydrogenase (NAD+) activity"/>
    <property type="evidence" value="ECO:0007669"/>
    <property type="project" value="TreeGrafter"/>
</dbReference>